<evidence type="ECO:0000313" key="3">
    <source>
        <dbReference type="Proteomes" id="UP000601361"/>
    </source>
</evidence>
<sequence length="269" mass="27962">MLDFAAQLAERAQQVIPRVPVTGAARLDGPELLQLFSIITEALQALQQLTGGAELYMEPRAPQAVDGNDGDGWLNTLTGDTAKKEAGVWVSKGNLKGTPGAASTVPGPAGAASTVPGPAGKSAYQLWLDNGNQGSLAAFFTSFHGKDGQDGQDGSRITASAAAPTGGTDGDLHFQTLGSERYRTYANTAGSWLVLYTTPETKDLFGWPATEVTKVTNPANWDAEGGYTGPALTGLSHPAFYPFKSQSAAVPSALFVTAADNVVLRCVAF</sequence>
<evidence type="ECO:0000313" key="2">
    <source>
        <dbReference type="EMBL" id="GGG33454.1"/>
    </source>
</evidence>
<protein>
    <recommendedName>
        <fullName evidence="4">Tail fiber protein</fullName>
    </recommendedName>
</protein>
<dbReference type="Proteomes" id="UP000601361">
    <property type="component" value="Unassembled WGS sequence"/>
</dbReference>
<feature type="region of interest" description="Disordered" evidence="1">
    <location>
        <begin position="147"/>
        <end position="169"/>
    </location>
</feature>
<name>A0ABQ1WJW5_9BACT</name>
<evidence type="ECO:0000256" key="1">
    <source>
        <dbReference type="SAM" id="MobiDB-lite"/>
    </source>
</evidence>
<evidence type="ECO:0008006" key="4">
    <source>
        <dbReference type="Google" id="ProtNLM"/>
    </source>
</evidence>
<comment type="caution">
    <text evidence="2">The sequence shown here is derived from an EMBL/GenBank/DDBJ whole genome shotgun (WGS) entry which is preliminary data.</text>
</comment>
<dbReference type="EMBL" id="BMGS01000002">
    <property type="protein sequence ID" value="GGG33454.1"/>
    <property type="molecule type" value="Genomic_DNA"/>
</dbReference>
<organism evidence="2 3">
    <name type="scientific">Hymenobacter glacieicola</name>
    <dbReference type="NCBI Taxonomy" id="1562124"/>
    <lineage>
        <taxon>Bacteria</taxon>
        <taxon>Pseudomonadati</taxon>
        <taxon>Bacteroidota</taxon>
        <taxon>Cytophagia</taxon>
        <taxon>Cytophagales</taxon>
        <taxon>Hymenobacteraceae</taxon>
        <taxon>Hymenobacter</taxon>
    </lineage>
</organism>
<gene>
    <name evidence="2" type="ORF">GCM10011378_07420</name>
</gene>
<dbReference type="RefSeq" id="WP_188556479.1">
    <property type="nucleotide sequence ID" value="NZ_BMGS01000002.1"/>
</dbReference>
<accession>A0ABQ1WJW5</accession>
<reference evidence="3" key="1">
    <citation type="journal article" date="2019" name="Int. J. Syst. Evol. Microbiol.">
        <title>The Global Catalogue of Microorganisms (GCM) 10K type strain sequencing project: providing services to taxonomists for standard genome sequencing and annotation.</title>
        <authorList>
            <consortium name="The Broad Institute Genomics Platform"/>
            <consortium name="The Broad Institute Genome Sequencing Center for Infectious Disease"/>
            <person name="Wu L."/>
            <person name="Ma J."/>
        </authorList>
    </citation>
    <scope>NUCLEOTIDE SEQUENCE [LARGE SCALE GENOMIC DNA]</scope>
    <source>
        <strain evidence="3">CGMCC 1.12990</strain>
    </source>
</reference>
<keyword evidence="3" id="KW-1185">Reference proteome</keyword>
<proteinExistence type="predicted"/>